<evidence type="ECO:0000313" key="3">
    <source>
        <dbReference type="EMBL" id="KKL50623.1"/>
    </source>
</evidence>
<accession>A0A0F9CMP3</accession>
<sequence>MKKILYFGDGSSYHIRNILNSIVNDYEIWLLTTRNVSYYHYNINIILLPRLTGLFKYFNPFIWFICLLINLKMIKPDLFEVIFITVHSWIVSFTGYKYILTTFGQDIINDININFIYKYLGMRALKKATHIICLSKIQKNACLKFVPENKVNLIYLGVDTVFFL</sequence>
<proteinExistence type="predicted"/>
<keyword evidence="1" id="KW-0812">Transmembrane</keyword>
<organism evidence="3">
    <name type="scientific">marine sediment metagenome</name>
    <dbReference type="NCBI Taxonomy" id="412755"/>
    <lineage>
        <taxon>unclassified sequences</taxon>
        <taxon>metagenomes</taxon>
        <taxon>ecological metagenomes</taxon>
    </lineage>
</organism>
<reference evidence="3" key="1">
    <citation type="journal article" date="2015" name="Nature">
        <title>Complex archaea that bridge the gap between prokaryotes and eukaryotes.</title>
        <authorList>
            <person name="Spang A."/>
            <person name="Saw J.H."/>
            <person name="Jorgensen S.L."/>
            <person name="Zaremba-Niedzwiedzka K."/>
            <person name="Martijn J."/>
            <person name="Lind A.E."/>
            <person name="van Eijk R."/>
            <person name="Schleper C."/>
            <person name="Guy L."/>
            <person name="Ettema T.J."/>
        </authorList>
    </citation>
    <scope>NUCLEOTIDE SEQUENCE</scope>
</reference>
<keyword evidence="1" id="KW-0472">Membrane</keyword>
<comment type="caution">
    <text evidence="3">The sequence shown here is derived from an EMBL/GenBank/DDBJ whole genome shotgun (WGS) entry which is preliminary data.</text>
</comment>
<dbReference type="Gene3D" id="3.40.50.2000">
    <property type="entry name" value="Glycogen Phosphorylase B"/>
    <property type="match status" value="1"/>
</dbReference>
<gene>
    <name evidence="3" type="ORF">LCGC14_2303600</name>
</gene>
<dbReference type="SUPFAM" id="SSF53756">
    <property type="entry name" value="UDP-Glycosyltransferase/glycogen phosphorylase"/>
    <property type="match status" value="1"/>
</dbReference>
<feature type="transmembrane region" description="Helical" evidence="1">
    <location>
        <begin position="54"/>
        <end position="71"/>
    </location>
</feature>
<feature type="transmembrane region" description="Helical" evidence="1">
    <location>
        <begin position="78"/>
        <end position="99"/>
    </location>
</feature>
<dbReference type="EMBL" id="LAZR01032532">
    <property type="protein sequence ID" value="KKL50623.1"/>
    <property type="molecule type" value="Genomic_DNA"/>
</dbReference>
<name>A0A0F9CMP3_9ZZZZ</name>
<dbReference type="AlphaFoldDB" id="A0A0F9CMP3"/>
<dbReference type="InterPro" id="IPR028098">
    <property type="entry name" value="Glyco_trans_4-like_N"/>
</dbReference>
<feature type="domain" description="Glycosyltransferase subfamily 4-like N-terminal" evidence="2">
    <location>
        <begin position="3"/>
        <end position="133"/>
    </location>
</feature>
<evidence type="ECO:0000259" key="2">
    <source>
        <dbReference type="Pfam" id="PF13477"/>
    </source>
</evidence>
<keyword evidence="1" id="KW-1133">Transmembrane helix</keyword>
<protein>
    <recommendedName>
        <fullName evidence="2">Glycosyltransferase subfamily 4-like N-terminal domain-containing protein</fullName>
    </recommendedName>
</protein>
<dbReference type="Pfam" id="PF13477">
    <property type="entry name" value="Glyco_trans_4_2"/>
    <property type="match status" value="1"/>
</dbReference>
<evidence type="ECO:0000256" key="1">
    <source>
        <dbReference type="SAM" id="Phobius"/>
    </source>
</evidence>